<dbReference type="InterPro" id="IPR045262">
    <property type="entry name" value="STP/PLT_plant"/>
</dbReference>
<comment type="subcellular location">
    <subcellularLocation>
        <location evidence="1">Membrane</location>
        <topology evidence="1">Multi-pass membrane protein</topology>
    </subcellularLocation>
</comment>
<keyword evidence="4" id="KW-0762">Sugar transport</keyword>
<evidence type="ECO:0000256" key="4">
    <source>
        <dbReference type="ARBA" id="ARBA00022597"/>
    </source>
</evidence>
<feature type="transmembrane region" description="Helical" evidence="10">
    <location>
        <begin position="390"/>
        <end position="412"/>
    </location>
</feature>
<dbReference type="FunFam" id="1.20.1250.20:FF:000931">
    <property type="entry name" value="Sugar transport protein 3"/>
    <property type="match status" value="1"/>
</dbReference>
<keyword evidence="5 10" id="KW-0812">Transmembrane</keyword>
<feature type="transmembrane region" description="Helical" evidence="10">
    <location>
        <begin position="139"/>
        <end position="158"/>
    </location>
</feature>
<dbReference type="PROSITE" id="PS50850">
    <property type="entry name" value="MFS"/>
    <property type="match status" value="1"/>
</dbReference>
<evidence type="ECO:0000313" key="13">
    <source>
        <dbReference type="Proteomes" id="UP000287651"/>
    </source>
</evidence>
<dbReference type="GO" id="GO:0015145">
    <property type="term" value="F:monosaccharide transmembrane transporter activity"/>
    <property type="evidence" value="ECO:0007669"/>
    <property type="project" value="InterPro"/>
</dbReference>
<dbReference type="InterPro" id="IPR005829">
    <property type="entry name" value="Sugar_transporter_CS"/>
</dbReference>
<gene>
    <name evidence="12" type="ORF">B296_00029522</name>
</gene>
<dbReference type="PRINTS" id="PR00171">
    <property type="entry name" value="SUGRTRNSPORT"/>
</dbReference>
<feature type="transmembrane region" description="Helical" evidence="10">
    <location>
        <begin position="521"/>
        <end position="542"/>
    </location>
</feature>
<evidence type="ECO:0000256" key="5">
    <source>
        <dbReference type="ARBA" id="ARBA00022692"/>
    </source>
</evidence>
<dbReference type="EMBL" id="AMZH03012799">
    <property type="protein sequence ID" value="RRT50372.1"/>
    <property type="molecule type" value="Genomic_DNA"/>
</dbReference>
<dbReference type="SUPFAM" id="SSF103473">
    <property type="entry name" value="MFS general substrate transporter"/>
    <property type="match status" value="1"/>
</dbReference>
<evidence type="ECO:0000256" key="2">
    <source>
        <dbReference type="ARBA" id="ARBA00010992"/>
    </source>
</evidence>
<organism evidence="12 13">
    <name type="scientific">Ensete ventricosum</name>
    <name type="common">Abyssinian banana</name>
    <name type="synonym">Musa ensete</name>
    <dbReference type="NCBI Taxonomy" id="4639"/>
    <lineage>
        <taxon>Eukaryota</taxon>
        <taxon>Viridiplantae</taxon>
        <taxon>Streptophyta</taxon>
        <taxon>Embryophyta</taxon>
        <taxon>Tracheophyta</taxon>
        <taxon>Spermatophyta</taxon>
        <taxon>Magnoliopsida</taxon>
        <taxon>Liliopsida</taxon>
        <taxon>Zingiberales</taxon>
        <taxon>Musaceae</taxon>
        <taxon>Ensete</taxon>
    </lineage>
</organism>
<keyword evidence="6" id="KW-0769">Symport</keyword>
<evidence type="ECO:0000256" key="6">
    <source>
        <dbReference type="ARBA" id="ARBA00022847"/>
    </source>
</evidence>
<feature type="transmembrane region" description="Helical" evidence="10">
    <location>
        <begin position="495"/>
        <end position="515"/>
    </location>
</feature>
<dbReference type="PANTHER" id="PTHR23500:SF357">
    <property type="entry name" value="IP12678P"/>
    <property type="match status" value="1"/>
</dbReference>
<evidence type="ECO:0000256" key="9">
    <source>
        <dbReference type="RuleBase" id="RU003346"/>
    </source>
</evidence>
<feature type="transmembrane region" description="Helical" evidence="10">
    <location>
        <begin position="273"/>
        <end position="293"/>
    </location>
</feature>
<dbReference type="InterPro" id="IPR044778">
    <property type="entry name" value="MFS_STP/MST-like_plant"/>
</dbReference>
<feature type="transmembrane region" description="Helical" evidence="10">
    <location>
        <begin position="218"/>
        <end position="238"/>
    </location>
</feature>
<reference evidence="12 13" key="1">
    <citation type="journal article" date="2014" name="Agronomy (Basel)">
        <title>A Draft Genome Sequence for Ensete ventricosum, the Drought-Tolerant Tree Against Hunger.</title>
        <authorList>
            <person name="Harrison J."/>
            <person name="Moore K.A."/>
            <person name="Paszkiewicz K."/>
            <person name="Jones T."/>
            <person name="Grant M."/>
            <person name="Ambacheew D."/>
            <person name="Muzemil S."/>
            <person name="Studholme D.J."/>
        </authorList>
    </citation>
    <scope>NUCLEOTIDE SEQUENCE [LARGE SCALE GENOMIC DNA]</scope>
</reference>
<dbReference type="GO" id="GO:0015293">
    <property type="term" value="F:symporter activity"/>
    <property type="evidence" value="ECO:0007669"/>
    <property type="project" value="UniProtKB-KW"/>
</dbReference>
<feature type="transmembrane region" description="Helical" evidence="10">
    <location>
        <begin position="187"/>
        <end position="206"/>
    </location>
</feature>
<dbReference type="InterPro" id="IPR003663">
    <property type="entry name" value="Sugar/inositol_transpt"/>
</dbReference>
<comment type="similarity">
    <text evidence="2 9">Belongs to the major facilitator superfamily. Sugar transporter (TC 2.A.1.1) family.</text>
</comment>
<comment type="caution">
    <text evidence="12">The sequence shown here is derived from an EMBL/GenBank/DDBJ whole genome shotgun (WGS) entry which is preliminary data.</text>
</comment>
<evidence type="ECO:0000256" key="1">
    <source>
        <dbReference type="ARBA" id="ARBA00004141"/>
    </source>
</evidence>
<keyword evidence="7 10" id="KW-1133">Transmembrane helix</keyword>
<dbReference type="InterPro" id="IPR036259">
    <property type="entry name" value="MFS_trans_sf"/>
</dbReference>
<feature type="transmembrane region" description="Helical" evidence="10">
    <location>
        <begin position="20"/>
        <end position="42"/>
    </location>
</feature>
<feature type="transmembrane region" description="Helical" evidence="10">
    <location>
        <begin position="453"/>
        <end position="474"/>
    </location>
</feature>
<dbReference type="GO" id="GO:0016020">
    <property type="term" value="C:membrane"/>
    <property type="evidence" value="ECO:0007669"/>
    <property type="project" value="UniProtKB-SubCell"/>
</dbReference>
<evidence type="ECO:0000256" key="8">
    <source>
        <dbReference type="ARBA" id="ARBA00023136"/>
    </source>
</evidence>
<dbReference type="InterPro" id="IPR005828">
    <property type="entry name" value="MFS_sugar_transport-like"/>
</dbReference>
<keyword evidence="3 9" id="KW-0813">Transport</keyword>
<evidence type="ECO:0000256" key="3">
    <source>
        <dbReference type="ARBA" id="ARBA00022448"/>
    </source>
</evidence>
<evidence type="ECO:0000259" key="11">
    <source>
        <dbReference type="PROSITE" id="PS50850"/>
    </source>
</evidence>
<evidence type="ECO:0000256" key="10">
    <source>
        <dbReference type="SAM" id="Phobius"/>
    </source>
</evidence>
<dbReference type="PROSITE" id="PS00216">
    <property type="entry name" value="SUGAR_TRANSPORT_1"/>
    <property type="match status" value="1"/>
</dbReference>
<dbReference type="Proteomes" id="UP000287651">
    <property type="component" value="Unassembled WGS sequence"/>
</dbReference>
<proteinExistence type="inferred from homology"/>
<keyword evidence="8 10" id="KW-0472">Membrane</keyword>
<feature type="transmembrane region" description="Helical" evidence="10">
    <location>
        <begin position="354"/>
        <end position="378"/>
    </location>
</feature>
<accession>A0A426YF33</accession>
<name>A0A426YF33_ENSVE</name>
<dbReference type="InterPro" id="IPR020846">
    <property type="entry name" value="MFS_dom"/>
</dbReference>
<dbReference type="AlphaFoldDB" id="A0A426YF33"/>
<evidence type="ECO:0000256" key="7">
    <source>
        <dbReference type="ARBA" id="ARBA00022989"/>
    </source>
</evidence>
<feature type="transmembrane region" description="Helical" evidence="10">
    <location>
        <begin position="109"/>
        <end position="127"/>
    </location>
</feature>
<evidence type="ECO:0000313" key="12">
    <source>
        <dbReference type="EMBL" id="RRT50372.1"/>
    </source>
</evidence>
<protein>
    <recommendedName>
        <fullName evidence="11">Major facilitator superfamily (MFS) profile domain-containing protein</fullName>
    </recommendedName>
</protein>
<feature type="domain" description="Major facilitator superfamily (MFS) profile" evidence="11">
    <location>
        <begin position="27"/>
        <end position="546"/>
    </location>
</feature>
<feature type="transmembrane region" description="Helical" evidence="10">
    <location>
        <begin position="419"/>
        <end position="441"/>
    </location>
</feature>
<sequence>MPAAGFSVSASASSEFEAKITPIVIISCFMAATGGLMFGYDVGISGKDLLLLLFAPCHMMSLHDAHRLILHELGGVTSMDDFLIKFFPAVYRRKHETTESNYCKYDNQGLQLFTSSLYLAGLTATFFASYTTRNLGRRLTMLIAGIFFIVGVILTGAAQDLPMLIVGRILLGCGVGFANQVRPSPKTIVVAFFTLCASVQAVPLFLSEIAPTRIRGGLNILFQLNVTIGILFASLVNYGTDKYISLSLSLSHWSRSDNNVHTPCSIHPWGWRLSLSLAGIPALLLTVGALLVVDTPNSLIERGRLEEGKAVLKKIRGTENVEPEYNEILEASRIAHQVKHPFRNLLQRRNRPQLIIAILLQIFQQFTGINAIMFYAPVLFNTLGFKSGAALYSAVITGAVNVLSTVVSIYSVDKVGRRVLLLEAGVQMFLSQVVIAVVLGLKLSDHSDNLGRGYGIFVVVMVCTFVSSFAWSWGPLGWLIPSETFPLETRSAGQSVTVCVNLLFTFVIAQAFLSMLCHLKYGIFVFFSAWVVVMSVFVLFFLPETKNVPIEEMAERVWKQHWFWKRFMDDDDDDDKSKGADGAVKQAQP</sequence>
<dbReference type="NCBIfam" id="TIGR00879">
    <property type="entry name" value="SP"/>
    <property type="match status" value="1"/>
</dbReference>
<dbReference type="CDD" id="cd17361">
    <property type="entry name" value="MFS_STP"/>
    <property type="match status" value="1"/>
</dbReference>
<dbReference type="PANTHER" id="PTHR23500">
    <property type="entry name" value="SOLUTE CARRIER FAMILY 2, FACILITATED GLUCOSE TRANSPORTER"/>
    <property type="match status" value="1"/>
</dbReference>
<dbReference type="Pfam" id="PF00083">
    <property type="entry name" value="Sugar_tr"/>
    <property type="match status" value="2"/>
</dbReference>
<dbReference type="Gene3D" id="1.20.1250.20">
    <property type="entry name" value="MFS general substrate transporter like domains"/>
    <property type="match status" value="1"/>
</dbReference>